<accession>A0A8J6EEZ6</accession>
<organism evidence="15 16">
    <name type="scientific">Eleutherodactylus coqui</name>
    <name type="common">Puerto Rican coqui</name>
    <dbReference type="NCBI Taxonomy" id="57060"/>
    <lineage>
        <taxon>Eukaryota</taxon>
        <taxon>Metazoa</taxon>
        <taxon>Chordata</taxon>
        <taxon>Craniata</taxon>
        <taxon>Vertebrata</taxon>
        <taxon>Euteleostomi</taxon>
        <taxon>Amphibia</taxon>
        <taxon>Batrachia</taxon>
        <taxon>Anura</taxon>
        <taxon>Neobatrachia</taxon>
        <taxon>Hyloidea</taxon>
        <taxon>Eleutherodactylidae</taxon>
        <taxon>Eleutherodactylinae</taxon>
        <taxon>Eleutherodactylus</taxon>
        <taxon>Eleutherodactylus</taxon>
    </lineage>
</organism>
<evidence type="ECO:0000313" key="15">
    <source>
        <dbReference type="EMBL" id="KAG9467789.1"/>
    </source>
</evidence>
<evidence type="ECO:0000256" key="10">
    <source>
        <dbReference type="ARBA" id="ARBA00023170"/>
    </source>
</evidence>
<dbReference type="Gene3D" id="1.20.1070.10">
    <property type="entry name" value="Rhodopsin 7-helix transmembrane proteins"/>
    <property type="match status" value="1"/>
</dbReference>
<dbReference type="EMBL" id="WNTK01001199">
    <property type="protein sequence ID" value="KAG9467789.1"/>
    <property type="molecule type" value="Genomic_DNA"/>
</dbReference>
<dbReference type="AlphaFoldDB" id="A0A8J6EEZ6"/>
<evidence type="ECO:0000256" key="4">
    <source>
        <dbReference type="ARBA" id="ARBA00022606"/>
    </source>
</evidence>
<dbReference type="InterPro" id="IPR000725">
    <property type="entry name" value="Olfact_rcpt"/>
</dbReference>
<evidence type="ECO:0000256" key="2">
    <source>
        <dbReference type="ARBA" id="ARBA00010663"/>
    </source>
</evidence>
<evidence type="ECO:0000256" key="8">
    <source>
        <dbReference type="ARBA" id="ARBA00023040"/>
    </source>
</evidence>
<keyword evidence="7 13" id="KW-1133">Transmembrane helix</keyword>
<dbReference type="PANTHER" id="PTHR26453">
    <property type="entry name" value="OLFACTORY RECEPTOR"/>
    <property type="match status" value="1"/>
</dbReference>
<comment type="caution">
    <text evidence="15">The sequence shown here is derived from an EMBL/GenBank/DDBJ whole genome shotgun (WGS) entry which is preliminary data.</text>
</comment>
<evidence type="ECO:0000256" key="6">
    <source>
        <dbReference type="ARBA" id="ARBA00022725"/>
    </source>
</evidence>
<keyword evidence="10 12" id="KW-0675">Receptor</keyword>
<evidence type="ECO:0000256" key="13">
    <source>
        <dbReference type="RuleBase" id="RU363047"/>
    </source>
</evidence>
<dbReference type="PROSITE" id="PS00237">
    <property type="entry name" value="G_PROTEIN_RECEP_F1_1"/>
    <property type="match status" value="1"/>
</dbReference>
<dbReference type="FunFam" id="1.20.1070.10:FF:000015">
    <property type="entry name" value="Olfactory receptor"/>
    <property type="match status" value="1"/>
</dbReference>
<feature type="transmembrane region" description="Helical" evidence="13">
    <location>
        <begin position="26"/>
        <end position="53"/>
    </location>
</feature>
<dbReference type="GO" id="GO:0004984">
    <property type="term" value="F:olfactory receptor activity"/>
    <property type="evidence" value="ECO:0007669"/>
    <property type="project" value="InterPro"/>
</dbReference>
<proteinExistence type="inferred from homology"/>
<keyword evidence="6 13" id="KW-0552">Olfaction</keyword>
<dbReference type="FunFam" id="1.10.1220.70:FF:000001">
    <property type="entry name" value="Olfactory receptor"/>
    <property type="match status" value="1"/>
</dbReference>
<dbReference type="PRINTS" id="PR00237">
    <property type="entry name" value="GPCRRHODOPSN"/>
</dbReference>
<evidence type="ECO:0000256" key="1">
    <source>
        <dbReference type="ARBA" id="ARBA00004651"/>
    </source>
</evidence>
<name>A0A8J6EEZ6_ELECQ</name>
<dbReference type="InterPro" id="IPR000276">
    <property type="entry name" value="GPCR_Rhodpsn"/>
</dbReference>
<keyword evidence="8 12" id="KW-0297">G-protein coupled receptor</keyword>
<comment type="subcellular location">
    <subcellularLocation>
        <location evidence="1 13">Cell membrane</location>
        <topology evidence="1 13">Multi-pass membrane protein</topology>
    </subcellularLocation>
</comment>
<keyword evidence="16" id="KW-1185">Reference proteome</keyword>
<feature type="transmembrane region" description="Helical" evidence="13">
    <location>
        <begin position="60"/>
        <end position="80"/>
    </location>
</feature>
<evidence type="ECO:0000256" key="3">
    <source>
        <dbReference type="ARBA" id="ARBA00022475"/>
    </source>
</evidence>
<feature type="transmembrane region" description="Helical" evidence="13">
    <location>
        <begin position="141"/>
        <end position="163"/>
    </location>
</feature>
<dbReference type="GO" id="GO:0004930">
    <property type="term" value="F:G protein-coupled receptor activity"/>
    <property type="evidence" value="ECO:0007669"/>
    <property type="project" value="UniProtKB-KW"/>
</dbReference>
<evidence type="ECO:0000256" key="9">
    <source>
        <dbReference type="ARBA" id="ARBA00023136"/>
    </source>
</evidence>
<keyword evidence="5 12" id="KW-0812">Transmembrane</keyword>
<comment type="similarity">
    <text evidence="2 12">Belongs to the G-protein coupled receptor 1 family.</text>
</comment>
<keyword evidence="3 13" id="KW-1003">Cell membrane</keyword>
<evidence type="ECO:0000256" key="5">
    <source>
        <dbReference type="ARBA" id="ARBA00022692"/>
    </source>
</evidence>
<feature type="transmembrane region" description="Helical" evidence="13">
    <location>
        <begin position="269"/>
        <end position="289"/>
    </location>
</feature>
<dbReference type="GO" id="GO:0005886">
    <property type="term" value="C:plasma membrane"/>
    <property type="evidence" value="ECO:0007669"/>
    <property type="project" value="UniProtKB-SubCell"/>
</dbReference>
<dbReference type="Pfam" id="PF13853">
    <property type="entry name" value="7tm_4"/>
    <property type="match status" value="1"/>
</dbReference>
<evidence type="ECO:0000256" key="12">
    <source>
        <dbReference type="RuleBase" id="RU000688"/>
    </source>
</evidence>
<reference evidence="15" key="1">
    <citation type="thesis" date="2020" institute="ProQuest LLC" country="789 East Eisenhower Parkway, Ann Arbor, MI, USA">
        <title>Comparative Genomics and Chromosome Evolution.</title>
        <authorList>
            <person name="Mudd A.B."/>
        </authorList>
    </citation>
    <scope>NUCLEOTIDE SEQUENCE</scope>
    <source>
        <strain evidence="15">HN-11 Male</strain>
        <tissue evidence="15">Kidney and liver</tissue>
    </source>
</reference>
<feature type="domain" description="G-protein coupled receptors family 1 profile" evidence="14">
    <location>
        <begin position="42"/>
        <end position="289"/>
    </location>
</feature>
<sequence>MDLPINRTLATEVILLGFSKHFKINLALFFVFLAIYIVTISGNGFMVCVIIFCSHLHTPMYFFLCNLAFVDFFYSSSTVLKLLVDLLSSSGKTSITVCAIQVYFGIFLGGTECLLLVLMAYDRYVAICKPLHYPILMRWSICFRLIALVWVSSFMTSVVPSLLMPVRVCNPNQMNHFVCEVLVVVKLSCDSTEKNEIVMRFTSFISILFPFVFILLSYACILSSVFKIQSAGRSKAFSTCTSHVTVVTLFYGTALIMYCGPSSKYSPNFGKYISIFYAIIIPMLNPLIYSLKNKEVTKIFLAIKPSSGCCKIKSVFSRE</sequence>
<dbReference type="PROSITE" id="PS50262">
    <property type="entry name" value="G_PROTEIN_RECEP_F1_2"/>
    <property type="match status" value="1"/>
</dbReference>
<evidence type="ECO:0000256" key="7">
    <source>
        <dbReference type="ARBA" id="ARBA00022989"/>
    </source>
</evidence>
<evidence type="ECO:0000313" key="16">
    <source>
        <dbReference type="Proteomes" id="UP000770717"/>
    </source>
</evidence>
<dbReference type="PRINTS" id="PR00245">
    <property type="entry name" value="OLFACTORYR"/>
</dbReference>
<feature type="transmembrane region" description="Helical" evidence="13">
    <location>
        <begin position="204"/>
        <end position="225"/>
    </location>
</feature>
<keyword evidence="11 12" id="KW-0807">Transducer</keyword>
<protein>
    <recommendedName>
        <fullName evidence="13">Olfactory receptor</fullName>
    </recommendedName>
</protein>
<evidence type="ECO:0000256" key="11">
    <source>
        <dbReference type="ARBA" id="ARBA00023224"/>
    </source>
</evidence>
<feature type="transmembrane region" description="Helical" evidence="13">
    <location>
        <begin position="237"/>
        <end position="257"/>
    </location>
</feature>
<dbReference type="SUPFAM" id="SSF81321">
    <property type="entry name" value="Family A G protein-coupled receptor-like"/>
    <property type="match status" value="1"/>
</dbReference>
<dbReference type="InterPro" id="IPR017452">
    <property type="entry name" value="GPCR_Rhodpsn_7TM"/>
</dbReference>
<keyword evidence="9 13" id="KW-0472">Membrane</keyword>
<gene>
    <name evidence="15" type="ORF">GDO78_014297</name>
</gene>
<evidence type="ECO:0000259" key="14">
    <source>
        <dbReference type="PROSITE" id="PS50262"/>
    </source>
</evidence>
<keyword evidence="4 13" id="KW-0716">Sensory transduction</keyword>
<feature type="transmembrane region" description="Helical" evidence="13">
    <location>
        <begin position="100"/>
        <end position="121"/>
    </location>
</feature>
<dbReference type="Proteomes" id="UP000770717">
    <property type="component" value="Unassembled WGS sequence"/>
</dbReference>